<sequence>MEKKKNPHTHTVLLLLSFFF</sequence>
<name>A0A2P2QRX4_RHIMU</name>
<accession>A0A2P2QRX4</accession>
<reference evidence="1" key="1">
    <citation type="submission" date="2018-02" db="EMBL/GenBank/DDBJ databases">
        <title>Rhizophora mucronata_Transcriptome.</title>
        <authorList>
            <person name="Meera S.P."/>
            <person name="Sreeshan A."/>
            <person name="Augustine A."/>
        </authorList>
    </citation>
    <scope>NUCLEOTIDE SEQUENCE</scope>
    <source>
        <tissue evidence="1">Leaf</tissue>
    </source>
</reference>
<protein>
    <submittedName>
        <fullName evidence="1">Uncharacterized protein</fullName>
    </submittedName>
</protein>
<dbReference type="EMBL" id="GGEC01089298">
    <property type="protein sequence ID" value="MBX69782.1"/>
    <property type="molecule type" value="Transcribed_RNA"/>
</dbReference>
<evidence type="ECO:0000313" key="1">
    <source>
        <dbReference type="EMBL" id="MBX69782.1"/>
    </source>
</evidence>
<organism evidence="1">
    <name type="scientific">Rhizophora mucronata</name>
    <name type="common">Asiatic mangrove</name>
    <dbReference type="NCBI Taxonomy" id="61149"/>
    <lineage>
        <taxon>Eukaryota</taxon>
        <taxon>Viridiplantae</taxon>
        <taxon>Streptophyta</taxon>
        <taxon>Embryophyta</taxon>
        <taxon>Tracheophyta</taxon>
        <taxon>Spermatophyta</taxon>
        <taxon>Magnoliopsida</taxon>
        <taxon>eudicotyledons</taxon>
        <taxon>Gunneridae</taxon>
        <taxon>Pentapetalae</taxon>
        <taxon>rosids</taxon>
        <taxon>fabids</taxon>
        <taxon>Malpighiales</taxon>
        <taxon>Rhizophoraceae</taxon>
        <taxon>Rhizophora</taxon>
    </lineage>
</organism>
<proteinExistence type="predicted"/>
<dbReference type="AlphaFoldDB" id="A0A2P2QRX4"/>